<dbReference type="InterPro" id="IPR011335">
    <property type="entry name" value="Restrct_endonuc-II-like"/>
</dbReference>
<dbReference type="AlphaFoldDB" id="A0A399F291"/>
<sequence>MVKPMPKPMSVAEYLSSERDSPERREYVGGQVYVMAGGSSRHNRIAGNIHALCWQMAQDRSCRVYQEGMKLRVGKEGGYDTEQAFYYPDVMVVCGRPVPDEYYETEPCILVEVLSPTTASIDLREKRLEYARIPSLRTYLIVDQDSLFVRHCWRDEEGHWQQQDLTGDGYIPLPCLGGQLSLPQIYRGVFE</sequence>
<dbReference type="PANTHER" id="PTHR36558:SF1">
    <property type="entry name" value="RESTRICTION ENDONUCLEASE DOMAIN-CONTAINING PROTEIN-RELATED"/>
    <property type="match status" value="1"/>
</dbReference>
<dbReference type="InterPro" id="IPR008538">
    <property type="entry name" value="Uma2"/>
</dbReference>
<name>A0A399F291_9DEIN</name>
<dbReference type="EMBL" id="QXDL01000002">
    <property type="protein sequence ID" value="RIH90857.1"/>
    <property type="molecule type" value="Genomic_DNA"/>
</dbReference>
<keyword evidence="3" id="KW-0378">Hydrolase</keyword>
<proteinExistence type="predicted"/>
<keyword evidence="4" id="KW-1185">Reference proteome</keyword>
<evidence type="ECO:0000313" key="4">
    <source>
        <dbReference type="Proteomes" id="UP000265715"/>
    </source>
</evidence>
<keyword evidence="3" id="KW-0540">Nuclease</keyword>
<dbReference type="OrthoDB" id="9808428at2"/>
<organism evidence="3 4">
    <name type="scientific">Calidithermus terrae</name>
    <dbReference type="NCBI Taxonomy" id="1408545"/>
    <lineage>
        <taxon>Bacteria</taxon>
        <taxon>Thermotogati</taxon>
        <taxon>Deinococcota</taxon>
        <taxon>Deinococci</taxon>
        <taxon>Thermales</taxon>
        <taxon>Thermaceae</taxon>
        <taxon>Calidithermus</taxon>
    </lineage>
</organism>
<dbReference type="RefSeq" id="WP_119313364.1">
    <property type="nucleotide sequence ID" value="NZ_QXDL01000002.1"/>
</dbReference>
<feature type="region of interest" description="Disordered" evidence="1">
    <location>
        <begin position="1"/>
        <end position="20"/>
    </location>
</feature>
<evidence type="ECO:0000259" key="2">
    <source>
        <dbReference type="Pfam" id="PF05685"/>
    </source>
</evidence>
<comment type="caution">
    <text evidence="3">The sequence shown here is derived from an EMBL/GenBank/DDBJ whole genome shotgun (WGS) entry which is preliminary data.</text>
</comment>
<dbReference type="GO" id="GO:0004519">
    <property type="term" value="F:endonuclease activity"/>
    <property type="evidence" value="ECO:0007669"/>
    <property type="project" value="UniProtKB-KW"/>
</dbReference>
<dbReference type="CDD" id="cd06260">
    <property type="entry name" value="DUF820-like"/>
    <property type="match status" value="1"/>
</dbReference>
<accession>A0A399F291</accession>
<keyword evidence="3" id="KW-0255">Endonuclease</keyword>
<evidence type="ECO:0000256" key="1">
    <source>
        <dbReference type="SAM" id="MobiDB-lite"/>
    </source>
</evidence>
<dbReference type="Gene3D" id="3.90.1570.10">
    <property type="entry name" value="tt1808, chain A"/>
    <property type="match status" value="1"/>
</dbReference>
<dbReference type="InterPro" id="IPR012296">
    <property type="entry name" value="Nuclease_put_TT1808"/>
</dbReference>
<dbReference type="Pfam" id="PF05685">
    <property type="entry name" value="Uma2"/>
    <property type="match status" value="1"/>
</dbReference>
<feature type="domain" description="Putative restriction endonuclease" evidence="2">
    <location>
        <begin position="12"/>
        <end position="182"/>
    </location>
</feature>
<protein>
    <submittedName>
        <fullName evidence="3">Putative restriction endonuclease</fullName>
    </submittedName>
</protein>
<gene>
    <name evidence="3" type="ORF">Mterra_00080</name>
</gene>
<evidence type="ECO:0000313" key="3">
    <source>
        <dbReference type="EMBL" id="RIH90857.1"/>
    </source>
</evidence>
<dbReference type="Proteomes" id="UP000265715">
    <property type="component" value="Unassembled WGS sequence"/>
</dbReference>
<dbReference type="SUPFAM" id="SSF52980">
    <property type="entry name" value="Restriction endonuclease-like"/>
    <property type="match status" value="1"/>
</dbReference>
<reference evidence="3 4" key="1">
    <citation type="submission" date="2018-08" db="EMBL/GenBank/DDBJ databases">
        <title>Meiothermus terrae DSM 26712 genome sequencing project.</title>
        <authorList>
            <person name="Da Costa M.S."/>
            <person name="Albuquerque L."/>
            <person name="Raposo P."/>
            <person name="Froufe H.J.C."/>
            <person name="Barroso C.S."/>
            <person name="Egas C."/>
        </authorList>
    </citation>
    <scope>NUCLEOTIDE SEQUENCE [LARGE SCALE GENOMIC DNA]</scope>
    <source>
        <strain evidence="3 4">DSM 26712</strain>
    </source>
</reference>
<dbReference type="PANTHER" id="PTHR36558">
    <property type="entry name" value="GLR1098 PROTEIN"/>
    <property type="match status" value="1"/>
</dbReference>